<keyword evidence="1" id="KW-0732">Signal</keyword>
<evidence type="ECO:0000256" key="1">
    <source>
        <dbReference type="SAM" id="SignalP"/>
    </source>
</evidence>
<reference evidence="2" key="1">
    <citation type="submission" date="2017-08" db="EMBL/GenBank/DDBJ databases">
        <authorList>
            <person name="Alvarez-Ponce D."/>
            <person name="Weitzman C.L."/>
            <person name="Tillett R.L."/>
            <person name="Sandmeier F.C."/>
            <person name="Tracy C.R."/>
        </authorList>
    </citation>
    <scope>NUCLEOTIDE SEQUENCE [LARGE SCALE GENOMIC DNA]</scope>
    <source>
        <strain evidence="2">PS6</strain>
    </source>
</reference>
<feature type="chain" id="PRO_5046483403" evidence="1">
    <location>
        <begin position="26"/>
        <end position="436"/>
    </location>
</feature>
<sequence length="436" mass="50484">MKKFSLLKKKLLTYTSITVSLVAIATITASTISYKTNDSQSFDLTKKFSKQEIKHLGEISKDNKDILNWISKVDFNKKTFDLIKEELFKINSITEEQKIFMYQNLLTNYSTYKLSIKLDTKTKVTSTESRISRAYESPYGGIVYPFIEYPSTNEEKLYFEDSNGEKVHESGKSSDNWEIYDYAFADDVSYLFLTNQEVLTDYLKSLDEAKVAKIQSDLNEIKTFTSNVNLLMLRMNYSSAVSSQLLVMKSSLSDLSSKINEVLNEDQYLKAIGFNRNKLTEFLQYVNQVNYATNSYLQNENQNDSLTNVTNSINTFQKYVDPFELALRAMVTVSDQILLHIPTPNGYTAFENINDHGLNDFKKQIKDNYSTMMWIEKEWSDNFQHGIVWKVTDGWFTFPDLFIATQEEPYKYKLLSPNDEFNWGHPIPLTIKGDSD</sequence>
<name>A0ABX4H5K1_9BACT</name>
<evidence type="ECO:0000313" key="2">
    <source>
        <dbReference type="EMBL" id="PAF55156.1"/>
    </source>
</evidence>
<proteinExistence type="predicted"/>
<dbReference type="EMBL" id="NQMN01000001">
    <property type="protein sequence ID" value="PAF55156.1"/>
    <property type="molecule type" value="Genomic_DNA"/>
</dbReference>
<feature type="signal peptide" evidence="1">
    <location>
        <begin position="1"/>
        <end position="25"/>
    </location>
</feature>
<protein>
    <submittedName>
        <fullName evidence="2">Uncharacterized protein</fullName>
    </submittedName>
</protein>
<keyword evidence="3" id="KW-1185">Reference proteome</keyword>
<organism evidence="2 3">
    <name type="scientific">Mycoplasmopsis agassizii</name>
    <dbReference type="NCBI Taxonomy" id="33922"/>
    <lineage>
        <taxon>Bacteria</taxon>
        <taxon>Bacillati</taxon>
        <taxon>Mycoplasmatota</taxon>
        <taxon>Mycoplasmoidales</taxon>
        <taxon>Metamycoplasmataceae</taxon>
        <taxon>Mycoplasmopsis</taxon>
    </lineage>
</organism>
<accession>A0ABX4H5K1</accession>
<evidence type="ECO:0000313" key="3">
    <source>
        <dbReference type="Proteomes" id="UP000217033"/>
    </source>
</evidence>
<dbReference type="RefSeq" id="WP_084232108.1">
    <property type="nucleotide sequence ID" value="NZ_FWXE01000003.1"/>
</dbReference>
<dbReference type="Proteomes" id="UP000217033">
    <property type="component" value="Unassembled WGS sequence"/>
</dbReference>
<gene>
    <name evidence="2" type="ORF">CJF60_00520</name>
</gene>
<comment type="caution">
    <text evidence="2">The sequence shown here is derived from an EMBL/GenBank/DDBJ whole genome shotgun (WGS) entry which is preliminary data.</text>
</comment>